<dbReference type="InterPro" id="IPR004046">
    <property type="entry name" value="GST_C"/>
</dbReference>
<evidence type="ECO:0000256" key="1">
    <source>
        <dbReference type="ARBA" id="ARBA00007409"/>
    </source>
</evidence>
<dbReference type="Gene3D" id="1.20.1050.10">
    <property type="match status" value="1"/>
</dbReference>
<comment type="similarity">
    <text evidence="1">Belongs to the GST superfamily.</text>
</comment>
<evidence type="ECO:0008006" key="6">
    <source>
        <dbReference type="Google" id="ProtNLM"/>
    </source>
</evidence>
<dbReference type="InterPro" id="IPR036282">
    <property type="entry name" value="Glutathione-S-Trfase_C_sf"/>
</dbReference>
<feature type="domain" description="GST C-terminal" evidence="3">
    <location>
        <begin position="99"/>
        <end position="230"/>
    </location>
</feature>
<dbReference type="PANTHER" id="PTHR44051:SF9">
    <property type="entry name" value="GLUTATHIONE S-TRANSFERASE 1"/>
    <property type="match status" value="1"/>
</dbReference>
<protein>
    <recommendedName>
        <fullName evidence="6">Glutathione S-transferase</fullName>
    </recommendedName>
</protein>
<evidence type="ECO:0000259" key="2">
    <source>
        <dbReference type="PROSITE" id="PS50404"/>
    </source>
</evidence>
<feature type="domain" description="GST N-terminal" evidence="2">
    <location>
        <begin position="3"/>
        <end position="84"/>
    </location>
</feature>
<dbReference type="Proteomes" id="UP000829685">
    <property type="component" value="Unassembled WGS sequence"/>
</dbReference>
<dbReference type="PROSITE" id="PS50404">
    <property type="entry name" value="GST_NTER"/>
    <property type="match status" value="1"/>
</dbReference>
<dbReference type="SUPFAM" id="SSF47616">
    <property type="entry name" value="GST C-terminal domain-like"/>
    <property type="match status" value="1"/>
</dbReference>
<dbReference type="AlphaFoldDB" id="A0A9P9WMN9"/>
<dbReference type="OrthoDB" id="2309723at2759"/>
<dbReference type="PANTHER" id="PTHR44051">
    <property type="entry name" value="GLUTATHIONE S-TRANSFERASE-RELATED"/>
    <property type="match status" value="1"/>
</dbReference>
<accession>A0A9P9WMN9</accession>
<dbReference type="Pfam" id="PF00043">
    <property type="entry name" value="GST_C"/>
    <property type="match status" value="1"/>
</dbReference>
<sequence length="233" mass="26865">MANGKPTLYHLNNSQSQTILWLLEELGIEYDLKLFNRIEQRSPPELKETHPTGKSPQLMTPTGRVITERSAIALYLIETYDTSSKFKIPSPPAQADDDFLKEDSLISFGNSTVMPLFMLRLVFMQLVKRTPFFLRWLVSTISSTLDKAFLSAEIELHLSYFDSLLEGREYVMGGAEPTRADFVNLWYFDWGAQGKYYEVPKYKNIDAWRQRCLSRPAWKRALEKGNGYDLSEG</sequence>
<dbReference type="Gene3D" id="3.40.30.10">
    <property type="entry name" value="Glutaredoxin"/>
    <property type="match status" value="1"/>
</dbReference>
<evidence type="ECO:0000313" key="4">
    <source>
        <dbReference type="EMBL" id="KAI1871074.1"/>
    </source>
</evidence>
<dbReference type="InterPro" id="IPR040079">
    <property type="entry name" value="Glutathione_S-Trfase"/>
</dbReference>
<organism evidence="4 5">
    <name type="scientific">Neoarthrinium moseri</name>
    <dbReference type="NCBI Taxonomy" id="1658444"/>
    <lineage>
        <taxon>Eukaryota</taxon>
        <taxon>Fungi</taxon>
        <taxon>Dikarya</taxon>
        <taxon>Ascomycota</taxon>
        <taxon>Pezizomycotina</taxon>
        <taxon>Sordariomycetes</taxon>
        <taxon>Xylariomycetidae</taxon>
        <taxon>Amphisphaeriales</taxon>
        <taxon>Apiosporaceae</taxon>
        <taxon>Neoarthrinium</taxon>
    </lineage>
</organism>
<name>A0A9P9WMN9_9PEZI</name>
<dbReference type="SUPFAM" id="SSF52833">
    <property type="entry name" value="Thioredoxin-like"/>
    <property type="match status" value="1"/>
</dbReference>
<dbReference type="CDD" id="cd03046">
    <property type="entry name" value="GST_N_GTT1_like"/>
    <property type="match status" value="1"/>
</dbReference>
<dbReference type="InterPro" id="IPR010987">
    <property type="entry name" value="Glutathione-S-Trfase_C-like"/>
</dbReference>
<dbReference type="EMBL" id="JAFIMR010000013">
    <property type="protein sequence ID" value="KAI1871074.1"/>
    <property type="molecule type" value="Genomic_DNA"/>
</dbReference>
<dbReference type="InterPro" id="IPR004045">
    <property type="entry name" value="Glutathione_S-Trfase_N"/>
</dbReference>
<keyword evidence="5" id="KW-1185">Reference proteome</keyword>
<proteinExistence type="inferred from homology"/>
<dbReference type="PROSITE" id="PS50405">
    <property type="entry name" value="GST_CTER"/>
    <property type="match status" value="1"/>
</dbReference>
<gene>
    <name evidence="4" type="ORF">JX265_006114</name>
</gene>
<comment type="caution">
    <text evidence="4">The sequence shown here is derived from an EMBL/GenBank/DDBJ whole genome shotgun (WGS) entry which is preliminary data.</text>
</comment>
<evidence type="ECO:0000313" key="5">
    <source>
        <dbReference type="Proteomes" id="UP000829685"/>
    </source>
</evidence>
<reference evidence="4" key="1">
    <citation type="submission" date="2021-03" db="EMBL/GenBank/DDBJ databases">
        <title>Revisited historic fungal species revealed as producer of novel bioactive compounds through whole genome sequencing and comparative genomics.</title>
        <authorList>
            <person name="Vignolle G.A."/>
            <person name="Hochenegger N."/>
            <person name="Mach R.L."/>
            <person name="Mach-Aigner A.R."/>
            <person name="Javad Rahimi M."/>
            <person name="Salim K.A."/>
            <person name="Chan C.M."/>
            <person name="Lim L.B.L."/>
            <person name="Cai F."/>
            <person name="Druzhinina I.S."/>
            <person name="U'Ren J.M."/>
            <person name="Derntl C."/>
        </authorList>
    </citation>
    <scope>NUCLEOTIDE SEQUENCE</scope>
    <source>
        <strain evidence="4">TUCIM 5799</strain>
    </source>
</reference>
<dbReference type="SFLD" id="SFLDS00019">
    <property type="entry name" value="Glutathione_Transferase_(cytos"/>
    <property type="match status" value="1"/>
</dbReference>
<dbReference type="SFLD" id="SFLDG00358">
    <property type="entry name" value="Main_(cytGST)"/>
    <property type="match status" value="1"/>
</dbReference>
<dbReference type="InterPro" id="IPR036249">
    <property type="entry name" value="Thioredoxin-like_sf"/>
</dbReference>
<evidence type="ECO:0000259" key="3">
    <source>
        <dbReference type="PROSITE" id="PS50405"/>
    </source>
</evidence>
<dbReference type="Pfam" id="PF13409">
    <property type="entry name" value="GST_N_2"/>
    <property type="match status" value="1"/>
</dbReference>